<dbReference type="Proteomes" id="UP000248731">
    <property type="component" value="Chromosome 1"/>
</dbReference>
<evidence type="ECO:0000313" key="1">
    <source>
        <dbReference type="EMBL" id="SQI22571.1"/>
    </source>
</evidence>
<keyword evidence="2" id="KW-1185">Reference proteome</keyword>
<reference evidence="1 2" key="1">
    <citation type="submission" date="2018-06" db="EMBL/GenBank/DDBJ databases">
        <authorList>
            <consortium name="Pathogen Informatics"/>
            <person name="Doyle S."/>
        </authorList>
    </citation>
    <scope>NUCLEOTIDE SEQUENCE [LARGE SCALE GENOMIC DNA]</scope>
    <source>
        <strain evidence="1 2">NCTC7307</strain>
    </source>
</reference>
<name>A0A2X4T5P9_SALER</name>
<dbReference type="AlphaFoldDB" id="A0A2X4T5P9"/>
<proteinExistence type="predicted"/>
<dbReference type="EMBL" id="LS483466">
    <property type="protein sequence ID" value="SQI22571.1"/>
    <property type="molecule type" value="Genomic_DNA"/>
</dbReference>
<evidence type="ECO:0000313" key="2">
    <source>
        <dbReference type="Proteomes" id="UP000248731"/>
    </source>
</evidence>
<gene>
    <name evidence="1" type="ORF">NCTC7307_01742</name>
</gene>
<accession>A0A2X4T5P9</accession>
<organism evidence="1 2">
    <name type="scientific">Salmonella enterica subsp. arizonae</name>
    <dbReference type="NCBI Taxonomy" id="59203"/>
    <lineage>
        <taxon>Bacteria</taxon>
        <taxon>Pseudomonadati</taxon>
        <taxon>Pseudomonadota</taxon>
        <taxon>Gammaproteobacteria</taxon>
        <taxon>Enterobacterales</taxon>
        <taxon>Enterobacteriaceae</taxon>
        <taxon>Salmonella</taxon>
    </lineage>
</organism>
<sequence>MTTISNNKLPEWRKTLNKSVENYQSMRAWYEENGDNPAAGQDMDAAEGDIEKLIKQYGVLIVLNLLDEILVLIMRWVAIRLRSATTAQELNRTAAGCWIRIPAASTWFVLRPVKCWFWGLYALATAKPCR</sequence>
<protein>
    <submittedName>
        <fullName evidence="1">Gp37</fullName>
    </submittedName>
</protein>